<dbReference type="InterPro" id="IPR005122">
    <property type="entry name" value="Uracil-DNA_glycosylase-like"/>
</dbReference>
<name>A0ABR1B669_POLSC</name>
<evidence type="ECO:0000256" key="1">
    <source>
        <dbReference type="ARBA" id="ARBA00004123"/>
    </source>
</evidence>
<feature type="domain" description="Uracil-DNA glycosylase-like" evidence="8">
    <location>
        <begin position="55"/>
        <end position="229"/>
    </location>
</feature>
<accession>A0ABR1B669</accession>
<evidence type="ECO:0000256" key="2">
    <source>
        <dbReference type="ARBA" id="ARBA00007889"/>
    </source>
</evidence>
<dbReference type="PANTHER" id="PTHR13235:SF2">
    <property type="entry name" value="SINGLE-STRAND SELECTIVE MONOFUNCTIONAL URACIL DNA GLYCOSYLASE"/>
    <property type="match status" value="1"/>
</dbReference>
<keyword evidence="3" id="KW-0227">DNA damage</keyword>
<keyword evidence="4" id="KW-0378">Hydrolase</keyword>
<dbReference type="PANTHER" id="PTHR13235">
    <property type="entry name" value="SINGLE-STRAND SELECTIVE MONOFUNCTIONAL URACIL DNA GLYCOSYLASE"/>
    <property type="match status" value="1"/>
</dbReference>
<comment type="caution">
    <text evidence="9">The sequence shown here is derived from an EMBL/GenBank/DDBJ whole genome shotgun (WGS) entry which is preliminary data.</text>
</comment>
<evidence type="ECO:0000256" key="5">
    <source>
        <dbReference type="ARBA" id="ARBA00023125"/>
    </source>
</evidence>
<evidence type="ECO:0000259" key="8">
    <source>
        <dbReference type="Pfam" id="PF03167"/>
    </source>
</evidence>
<comment type="similarity">
    <text evidence="2">Belongs to the uracil-DNA glycosylase (UDG) superfamily. SMUG1 family.</text>
</comment>
<keyword evidence="6" id="KW-0234">DNA repair</keyword>
<comment type="subcellular location">
    <subcellularLocation>
        <location evidence="1">Nucleus</location>
    </subcellularLocation>
</comment>
<sequence length="251" mass="29220">MTSNLNACEKLLAIEHQMCSELNNVKFTPPIDYVYNPLLYAKDLHENFIKKYFENCSKKILFLGMNPGPWGMCQTGIVFGDKDHVKEWLKLCGQVNKPKKEHPRKKITGLDCSRKEISGKKFWGFFRKLCQTPEQFFQHSFVYNLCCLAFVDSSGKNITPPEIKDIQVRNRLLNICNETFVKIIKEFKFEIVIGVGKFAEKNAITELRRNGLSNVKVLSIPHPSPRSAKIFRVWEETTLKKLKEYDLLKYF</sequence>
<evidence type="ECO:0000313" key="9">
    <source>
        <dbReference type="EMBL" id="KAK6635530.1"/>
    </source>
</evidence>
<dbReference type="InterPro" id="IPR039134">
    <property type="entry name" value="SMUG1"/>
</dbReference>
<protein>
    <recommendedName>
        <fullName evidence="8">Uracil-DNA glycosylase-like domain-containing protein</fullName>
    </recommendedName>
</protein>
<keyword evidence="5" id="KW-0238">DNA-binding</keyword>
<evidence type="ECO:0000256" key="7">
    <source>
        <dbReference type="ARBA" id="ARBA00023242"/>
    </source>
</evidence>
<dbReference type="Gene3D" id="3.40.470.10">
    <property type="entry name" value="Uracil-DNA glycosylase-like domain"/>
    <property type="match status" value="1"/>
</dbReference>
<keyword evidence="10" id="KW-1185">Reference proteome</keyword>
<reference evidence="9 10" key="1">
    <citation type="submission" date="2023-09" db="EMBL/GenBank/DDBJ databases">
        <title>Genomes of two closely related lineages of the louse Polyplax serrata with different host specificities.</title>
        <authorList>
            <person name="Martinu J."/>
            <person name="Tarabai H."/>
            <person name="Stefka J."/>
            <person name="Hypsa V."/>
        </authorList>
    </citation>
    <scope>NUCLEOTIDE SEQUENCE [LARGE SCALE GENOMIC DNA]</scope>
    <source>
        <strain evidence="9">98ZLc_SE</strain>
    </source>
</reference>
<organism evidence="9 10">
    <name type="scientific">Polyplax serrata</name>
    <name type="common">Common mouse louse</name>
    <dbReference type="NCBI Taxonomy" id="468196"/>
    <lineage>
        <taxon>Eukaryota</taxon>
        <taxon>Metazoa</taxon>
        <taxon>Ecdysozoa</taxon>
        <taxon>Arthropoda</taxon>
        <taxon>Hexapoda</taxon>
        <taxon>Insecta</taxon>
        <taxon>Pterygota</taxon>
        <taxon>Neoptera</taxon>
        <taxon>Paraneoptera</taxon>
        <taxon>Psocodea</taxon>
        <taxon>Troctomorpha</taxon>
        <taxon>Phthiraptera</taxon>
        <taxon>Anoplura</taxon>
        <taxon>Polyplacidae</taxon>
        <taxon>Polyplax</taxon>
    </lineage>
</organism>
<evidence type="ECO:0000256" key="4">
    <source>
        <dbReference type="ARBA" id="ARBA00022801"/>
    </source>
</evidence>
<keyword evidence="7" id="KW-0539">Nucleus</keyword>
<gene>
    <name evidence="9" type="ORF">RUM44_000782</name>
</gene>
<dbReference type="SUPFAM" id="SSF52141">
    <property type="entry name" value="Uracil-DNA glycosylase-like"/>
    <property type="match status" value="1"/>
</dbReference>
<dbReference type="EMBL" id="JAWJWF010000003">
    <property type="protein sequence ID" value="KAK6635530.1"/>
    <property type="molecule type" value="Genomic_DNA"/>
</dbReference>
<evidence type="ECO:0000256" key="3">
    <source>
        <dbReference type="ARBA" id="ARBA00022763"/>
    </source>
</evidence>
<dbReference type="Proteomes" id="UP001359485">
    <property type="component" value="Unassembled WGS sequence"/>
</dbReference>
<evidence type="ECO:0000313" key="10">
    <source>
        <dbReference type="Proteomes" id="UP001359485"/>
    </source>
</evidence>
<proteinExistence type="inferred from homology"/>
<dbReference type="Pfam" id="PF03167">
    <property type="entry name" value="UDG"/>
    <property type="match status" value="1"/>
</dbReference>
<evidence type="ECO:0000256" key="6">
    <source>
        <dbReference type="ARBA" id="ARBA00023204"/>
    </source>
</evidence>
<dbReference type="CDD" id="cd19374">
    <property type="entry name" value="UDG-F3_SMUG1-like"/>
    <property type="match status" value="1"/>
</dbReference>
<dbReference type="InterPro" id="IPR036895">
    <property type="entry name" value="Uracil-DNA_glycosylase-like_sf"/>
</dbReference>